<protein>
    <submittedName>
        <fullName evidence="3">MoaF N-terminal domain-containing protein</fullName>
    </submittedName>
</protein>
<keyword evidence="1" id="KW-0732">Signal</keyword>
<feature type="chain" id="PRO_5040791405" evidence="1">
    <location>
        <begin position="33"/>
        <end position="149"/>
    </location>
</feature>
<reference evidence="3" key="1">
    <citation type="submission" date="2022-06" db="EMBL/GenBank/DDBJ databases">
        <title>WGS of actinobacteria.</title>
        <authorList>
            <person name="Thawai C."/>
        </authorList>
    </citation>
    <scope>NUCLEOTIDE SEQUENCE</scope>
    <source>
        <strain evidence="3">AA8</strain>
    </source>
</reference>
<keyword evidence="4" id="KW-1185">Reference proteome</keyword>
<dbReference type="InterPro" id="IPR053892">
    <property type="entry name" value="MoaF-like"/>
</dbReference>
<proteinExistence type="predicted"/>
<comment type="caution">
    <text evidence="3">The sequence shown here is derived from an EMBL/GenBank/DDBJ whole genome shotgun (WGS) entry which is preliminary data.</text>
</comment>
<sequence length="149" mass="16152">MAHFPHKPAVRLGAAALLAVTALGLSPAVAQAADCPPAGTATRTAPPKFADRTLKISYDNGFVFRLAFDGASTAHWKVLAGQDPAEGTVKVSHRELAPGVYRLKWTEADGTSVEQVQDWRHRTVRAVIRFEQDGKEQRLDLKGTFTTVC</sequence>
<accession>A0A9X2LNR7</accession>
<gene>
    <name evidence="3" type="ORF">NQU55_33155</name>
</gene>
<feature type="signal peptide" evidence="1">
    <location>
        <begin position="1"/>
        <end position="32"/>
    </location>
</feature>
<evidence type="ECO:0000313" key="3">
    <source>
        <dbReference type="EMBL" id="MCQ8774573.1"/>
    </source>
</evidence>
<feature type="domain" description="MoaF-like" evidence="2">
    <location>
        <begin position="52"/>
        <end position="145"/>
    </location>
</feature>
<evidence type="ECO:0000313" key="4">
    <source>
        <dbReference type="Proteomes" id="UP001142374"/>
    </source>
</evidence>
<evidence type="ECO:0000259" key="2">
    <source>
        <dbReference type="Pfam" id="PF22036"/>
    </source>
</evidence>
<dbReference type="InterPro" id="IPR012674">
    <property type="entry name" value="Calycin"/>
</dbReference>
<organism evidence="3 4">
    <name type="scientific">Streptomyces telluris</name>
    <dbReference type="NCBI Taxonomy" id="2720021"/>
    <lineage>
        <taxon>Bacteria</taxon>
        <taxon>Bacillati</taxon>
        <taxon>Actinomycetota</taxon>
        <taxon>Actinomycetes</taxon>
        <taxon>Kitasatosporales</taxon>
        <taxon>Streptomycetaceae</taxon>
        <taxon>Streptomyces</taxon>
    </lineage>
</organism>
<dbReference type="Pfam" id="PF22036">
    <property type="entry name" value="MoaF_like"/>
    <property type="match status" value="1"/>
</dbReference>
<evidence type="ECO:0000256" key="1">
    <source>
        <dbReference type="SAM" id="SignalP"/>
    </source>
</evidence>
<dbReference type="Proteomes" id="UP001142374">
    <property type="component" value="Unassembled WGS sequence"/>
</dbReference>
<dbReference type="SUPFAM" id="SSF50814">
    <property type="entry name" value="Lipocalins"/>
    <property type="match status" value="1"/>
</dbReference>
<dbReference type="RefSeq" id="WP_168095563.1">
    <property type="nucleotide sequence ID" value="NZ_JAATER010000441.1"/>
</dbReference>
<dbReference type="Gene3D" id="2.40.128.20">
    <property type="match status" value="1"/>
</dbReference>
<name>A0A9X2LNR7_9ACTN</name>
<dbReference type="AlphaFoldDB" id="A0A9X2LNR7"/>
<dbReference type="EMBL" id="JANIID010000047">
    <property type="protein sequence ID" value="MCQ8774573.1"/>
    <property type="molecule type" value="Genomic_DNA"/>
</dbReference>